<proteinExistence type="predicted"/>
<feature type="domain" description="PepSY" evidence="3">
    <location>
        <begin position="147"/>
        <end position="196"/>
    </location>
</feature>
<sequence length="201" mass="21533">MRKLVALSTILVLALTACGNLADSKQAKTEKISLATNEAAGSAQDQQDQNGTEQSKSTKQDLHQEQLAISPDQAAAKAKQVSGGGELTGISLDKENKRPNQHVYEVKTRNGDKQWDIDIDAKSGNVLKQKSEHEAGSPAAVNPSAPMTPERAIELALTVHAGKIASWSLDSDDGRTEYHIEFTDDTEVIVDVATGTARIDD</sequence>
<organism evidence="4 5">
    <name type="scientific">Arcanobacterium hippocoleae</name>
    <dbReference type="NCBI Taxonomy" id="149017"/>
    <lineage>
        <taxon>Bacteria</taxon>
        <taxon>Bacillati</taxon>
        <taxon>Actinomycetota</taxon>
        <taxon>Actinomycetes</taxon>
        <taxon>Actinomycetales</taxon>
        <taxon>Actinomycetaceae</taxon>
        <taxon>Arcanobacterium</taxon>
    </lineage>
</organism>
<reference evidence="4 5" key="1">
    <citation type="submission" date="2023-07" db="EMBL/GenBank/DDBJ databases">
        <title>Sequencing the genomes of 1000 actinobacteria strains.</title>
        <authorList>
            <person name="Klenk H.-P."/>
        </authorList>
    </citation>
    <scope>NUCLEOTIDE SEQUENCE [LARGE SCALE GENOMIC DNA]</scope>
    <source>
        <strain evidence="4 5">DSM 15539</strain>
    </source>
</reference>
<feature type="compositionally biased region" description="Basic and acidic residues" evidence="1">
    <location>
        <begin position="92"/>
        <end position="104"/>
    </location>
</feature>
<feature type="signal peptide" evidence="2">
    <location>
        <begin position="1"/>
        <end position="22"/>
    </location>
</feature>
<evidence type="ECO:0000256" key="2">
    <source>
        <dbReference type="SAM" id="SignalP"/>
    </source>
</evidence>
<evidence type="ECO:0000313" key="5">
    <source>
        <dbReference type="Proteomes" id="UP001266099"/>
    </source>
</evidence>
<keyword evidence="5" id="KW-1185">Reference proteome</keyword>
<feature type="region of interest" description="Disordered" evidence="1">
    <location>
        <begin position="36"/>
        <end position="104"/>
    </location>
</feature>
<keyword evidence="2" id="KW-0732">Signal</keyword>
<protein>
    <submittedName>
        <fullName evidence="4">Membrane protein YkoI</fullName>
    </submittedName>
</protein>
<dbReference type="EMBL" id="JAVDUJ010000001">
    <property type="protein sequence ID" value="MDR6939103.1"/>
    <property type="molecule type" value="Genomic_DNA"/>
</dbReference>
<dbReference type="PROSITE" id="PS51257">
    <property type="entry name" value="PROKAR_LIPOPROTEIN"/>
    <property type="match status" value="1"/>
</dbReference>
<dbReference type="Proteomes" id="UP001266099">
    <property type="component" value="Unassembled WGS sequence"/>
</dbReference>
<comment type="caution">
    <text evidence="4">The sequence shown here is derived from an EMBL/GenBank/DDBJ whole genome shotgun (WGS) entry which is preliminary data.</text>
</comment>
<name>A0ABU1T197_9ACTO</name>
<evidence type="ECO:0000259" key="3">
    <source>
        <dbReference type="Pfam" id="PF03413"/>
    </source>
</evidence>
<dbReference type="RefSeq" id="WP_309955480.1">
    <property type="nucleotide sequence ID" value="NZ_JAVDUJ010000001.1"/>
</dbReference>
<evidence type="ECO:0000313" key="4">
    <source>
        <dbReference type="EMBL" id="MDR6939103.1"/>
    </source>
</evidence>
<feature type="domain" description="PepSY" evidence="3">
    <location>
        <begin position="68"/>
        <end position="129"/>
    </location>
</feature>
<feature type="compositionally biased region" description="Polar residues" evidence="1">
    <location>
        <begin position="43"/>
        <end position="55"/>
    </location>
</feature>
<accession>A0ABU1T197</accession>
<dbReference type="InterPro" id="IPR025711">
    <property type="entry name" value="PepSY"/>
</dbReference>
<gene>
    <name evidence="4" type="ORF">J2S36_000646</name>
</gene>
<dbReference type="Pfam" id="PF03413">
    <property type="entry name" value="PepSY"/>
    <property type="match status" value="2"/>
</dbReference>
<evidence type="ECO:0000256" key="1">
    <source>
        <dbReference type="SAM" id="MobiDB-lite"/>
    </source>
</evidence>
<feature type="chain" id="PRO_5045646044" evidence="2">
    <location>
        <begin position="23"/>
        <end position="201"/>
    </location>
</feature>
<dbReference type="Gene3D" id="3.10.450.40">
    <property type="match status" value="2"/>
</dbReference>